<evidence type="ECO:0000313" key="2">
    <source>
        <dbReference type="EMBL" id="ETA81044.1"/>
    </source>
</evidence>
<dbReference type="OrthoDB" id="34589at2"/>
<keyword evidence="3" id="KW-1185">Reference proteome</keyword>
<dbReference type="Gene3D" id="1.10.10.10">
    <property type="entry name" value="Winged helix-like DNA-binding domain superfamily/Winged helix DNA-binding domain"/>
    <property type="match status" value="2"/>
</dbReference>
<comment type="caution">
    <text evidence="2">The sequence shown here is derived from an EMBL/GenBank/DDBJ whole genome shotgun (WGS) entry which is preliminary data.</text>
</comment>
<dbReference type="InterPro" id="IPR038475">
    <property type="entry name" value="RecG_C_sf"/>
</dbReference>
<dbReference type="Gene3D" id="3.30.565.60">
    <property type="match status" value="1"/>
</dbReference>
<dbReference type="Pfam" id="PF04326">
    <property type="entry name" value="SLFN_AlbA_2"/>
    <property type="match status" value="1"/>
</dbReference>
<gene>
    <name evidence="2" type="ORF">T472_0208645</name>
</gene>
<proteinExistence type="predicted"/>
<dbReference type="eggNOG" id="COG2865">
    <property type="taxonomic scope" value="Bacteria"/>
</dbReference>
<dbReference type="InterPro" id="IPR036390">
    <property type="entry name" value="WH_DNA-bd_sf"/>
</dbReference>
<dbReference type="InterPro" id="IPR038461">
    <property type="entry name" value="Schlafen_AlbA_2_dom_sf"/>
</dbReference>
<reference evidence="2 3" key="1">
    <citation type="journal article" date="2014" name="Genome Announc.">
        <title>Genome Sequence of Youngiibacter fragilis, the Type Strain of the Genus Youngiibacter.</title>
        <authorList>
            <person name="Wawrik C.B."/>
            <person name="Callaghan A.V."/>
            <person name="Stamps B.W."/>
            <person name="Wawrik B."/>
        </authorList>
    </citation>
    <scope>NUCLEOTIDE SEQUENCE [LARGE SCALE GENOMIC DNA]</scope>
    <source>
        <strain evidence="2 3">232.1</strain>
    </source>
</reference>
<dbReference type="Gene3D" id="3.30.950.30">
    <property type="entry name" value="Schlafen, AAA domain"/>
    <property type="match status" value="1"/>
</dbReference>
<dbReference type="SUPFAM" id="SSF46785">
    <property type="entry name" value="Winged helix' DNA-binding domain"/>
    <property type="match status" value="1"/>
</dbReference>
<evidence type="ECO:0000313" key="3">
    <source>
        <dbReference type="Proteomes" id="UP000017747"/>
    </source>
</evidence>
<sequence>MIQIPKKETLIVEFKSDKKKLPDSDLVEAVIGMANTMGGELYLGIEDNGSITGIDQSHMDINGIVALIANMTVPTISVRAEILDEIKPIIRIEVPKSRAIAATSGGKVLRRRLKVDGTPENIPMYPYEITSRLSDLSLLDFSNQPLSGASTDDFDVNERVRLRKIISSRRGDTALIGLNDEELDKALRFVREENGILYPTVTGMLMIGKEEKIEELIPTAKSTFQVLEGTNVKVNLQSSKPLLAVFEMFEEYLKPWNPERELELGLLRFPIPEFSPEAFREGLVNAFCHRDYTILQSVRVLIDDEGMTISSPGGFIEGVTLDNLLTVEPHGRNQSLADALKRVGLAEKTGRGIDRIFEGSILYGRPWPDYSESTEKNVKLFIQRAKPDINFIRMITNEENRLGRRLPINSLLILSVLQSEKRLLLSEIVKLTRISESRVKSNLEKLTESGLIEAIGSGKSKAFILSANVYRENSNLVGYVRQTGIDSIRNEEMILKLARQQDGWITREDVTELLKLTKGQAYGTLKRLADSGKLKLEGKGRGSKYKIVTSD</sequence>
<name>V7I744_9CLOT</name>
<dbReference type="Proteomes" id="UP000017747">
    <property type="component" value="Unassembled WGS sequence"/>
</dbReference>
<accession>V7I744</accession>
<dbReference type="InterPro" id="IPR007421">
    <property type="entry name" value="Schlafen_AlbA_2_dom"/>
</dbReference>
<organism evidence="2 3">
    <name type="scientific">Youngiibacter fragilis 232.1</name>
    <dbReference type="NCBI Taxonomy" id="994573"/>
    <lineage>
        <taxon>Bacteria</taxon>
        <taxon>Bacillati</taxon>
        <taxon>Bacillota</taxon>
        <taxon>Clostridia</taxon>
        <taxon>Eubacteriales</taxon>
        <taxon>Clostridiaceae</taxon>
        <taxon>Youngiibacter</taxon>
    </lineage>
</organism>
<feature type="domain" description="Schlafen AlbA-2" evidence="1">
    <location>
        <begin position="8"/>
        <end position="111"/>
    </location>
</feature>
<evidence type="ECO:0000259" key="1">
    <source>
        <dbReference type="Pfam" id="PF04326"/>
    </source>
</evidence>
<dbReference type="STRING" id="994573.T472_0208645"/>
<dbReference type="PANTHER" id="PTHR30595">
    <property type="entry name" value="GLPR-RELATED TRANSCRIPTIONAL REPRESSOR"/>
    <property type="match status" value="1"/>
</dbReference>
<dbReference type="RefSeq" id="WP_023385319.1">
    <property type="nucleotide sequence ID" value="NZ_AXUN02000166.1"/>
</dbReference>
<dbReference type="PATRIC" id="fig|994573.3.peg.1597"/>
<dbReference type="AlphaFoldDB" id="V7I744"/>
<dbReference type="PANTHER" id="PTHR30595:SF6">
    <property type="entry name" value="SCHLAFEN ALBA-2 DOMAIN-CONTAINING PROTEIN"/>
    <property type="match status" value="1"/>
</dbReference>
<dbReference type="Pfam" id="PF13749">
    <property type="entry name" value="HATPase_c_4"/>
    <property type="match status" value="1"/>
</dbReference>
<dbReference type="EMBL" id="AXUN02000166">
    <property type="protein sequence ID" value="ETA81044.1"/>
    <property type="molecule type" value="Genomic_DNA"/>
</dbReference>
<protein>
    <submittedName>
        <fullName evidence="2">ATPase AAA</fullName>
    </submittedName>
</protein>
<dbReference type="InterPro" id="IPR036388">
    <property type="entry name" value="WH-like_DNA-bd_sf"/>
</dbReference>